<keyword evidence="2" id="KW-0472">Membrane</keyword>
<protein>
    <submittedName>
        <fullName evidence="3">Putative ubiquitin family protein</fullName>
    </submittedName>
</protein>
<organism evidence="3 4">
    <name type="scientific">Golovinomyces cichoracearum</name>
    <dbReference type="NCBI Taxonomy" id="62708"/>
    <lineage>
        <taxon>Eukaryota</taxon>
        <taxon>Fungi</taxon>
        <taxon>Dikarya</taxon>
        <taxon>Ascomycota</taxon>
        <taxon>Pezizomycotina</taxon>
        <taxon>Leotiomycetes</taxon>
        <taxon>Erysiphales</taxon>
        <taxon>Erysiphaceae</taxon>
        <taxon>Golovinomyces</taxon>
    </lineage>
</organism>
<comment type="caution">
    <text evidence="3">The sequence shown here is derived from an EMBL/GenBank/DDBJ whole genome shotgun (WGS) entry which is preliminary data.</text>
</comment>
<feature type="compositionally biased region" description="Polar residues" evidence="1">
    <location>
        <begin position="349"/>
        <end position="364"/>
    </location>
</feature>
<keyword evidence="2" id="KW-0812">Transmembrane</keyword>
<feature type="transmembrane region" description="Helical" evidence="2">
    <location>
        <begin position="514"/>
        <end position="531"/>
    </location>
</feature>
<dbReference type="Proteomes" id="UP000285326">
    <property type="component" value="Unassembled WGS sequence"/>
</dbReference>
<dbReference type="EMBL" id="MCBS01021882">
    <property type="protein sequence ID" value="RKF77517.1"/>
    <property type="molecule type" value="Genomic_DNA"/>
</dbReference>
<dbReference type="PANTHER" id="PTHR12943:SF27">
    <property type="entry name" value="HOMOCYSTEINE-INDUCED ENDOPLASMIC RETICULUM PROTEIN, ISOFORM A"/>
    <property type="match status" value="1"/>
</dbReference>
<evidence type="ECO:0000313" key="3">
    <source>
        <dbReference type="EMBL" id="RKF77517.1"/>
    </source>
</evidence>
<keyword evidence="2" id="KW-1133">Transmembrane helix</keyword>
<sequence>MSEANSKKYLNVTKTSGKSIEDTQKISTFPLQIVSPSVGIPQTLEFRELSVNLKVKDLKTLIRDSLVCRPSEKSQRLIHRGRMLTRETETMLEIFGEEVLSSSVVQVIHLVLPPAFKGTDNACTNSKKATSIPAPQSLSYDSPVQQAAQISIPSTPILNQNQGSQVQQQFPGPQDQQQIVLGEIEELQNLMGQRLIQLQRETQQLNQEIYSMGAQALLRTKSIESHPNEYKVQNPSNRLSQRPTSPSDLSNTSSASLSMNYSSEVNLDTRINDRVDAIPTREREDVDMQQSDQFVRNRQGPTISAGAWQVPVNEIKSNSSNQSERNQQHSSDHLRNSYSDVHSMLRNAGRSSVKNQSTNQNHSAPISEKVRSRVYSSLPKSNSSTSLAVALTPINPNFNPSMGETSGTNGVSPSSELVNKPMVYILSSPSGPRAILMSNAQTFFTPPRNSGPFRYSFDVSLISRNSLATQDRYRLLRQRVRRQRNANVQTENTGPAPPQANLRAGGIGLQVGQILWLIARIVVLFLLFTAGNSSWTRLLMASGIAFIVLIAFTGFLNGMVQQVWSPIRRHLESLVPLGPVHNQNVPPQPNGVHGQAGDEERIQMNLPEEINRNEPNPLEYPSRGIEQQVRSNSELLMTQIRRLEQSLILFVASLVPGVSERHIAHREALANREAERQQQLLEATAQRDTRVNTENSETRQPENIENTETNAQSQIDSSLNQENAPQAEPLAQL</sequence>
<feature type="region of interest" description="Disordered" evidence="1">
    <location>
        <begin position="349"/>
        <end position="382"/>
    </location>
</feature>
<feature type="compositionally biased region" description="Polar residues" evidence="1">
    <location>
        <begin position="703"/>
        <end position="724"/>
    </location>
</feature>
<feature type="compositionally biased region" description="Polar residues" evidence="1">
    <location>
        <begin position="288"/>
        <end position="302"/>
    </location>
</feature>
<accession>A0A420ISK8</accession>
<dbReference type="AlphaFoldDB" id="A0A420ISK8"/>
<feature type="compositionally biased region" description="Basic and acidic residues" evidence="1">
    <location>
        <begin position="685"/>
        <end position="702"/>
    </location>
</feature>
<feature type="compositionally biased region" description="Polar residues" evidence="1">
    <location>
        <begin position="231"/>
        <end position="242"/>
    </location>
</feature>
<evidence type="ECO:0000313" key="4">
    <source>
        <dbReference type="Proteomes" id="UP000285326"/>
    </source>
</evidence>
<dbReference type="PANTHER" id="PTHR12943">
    <property type="entry name" value="HOMOCYSTEINE-RESPONSIVE ENDOPLASMIC RETICULUM-RESIDENT UNIQUITIN-LIKE DOMAIN HERPUD PROTEIN FAMILY MEMBER"/>
    <property type="match status" value="1"/>
</dbReference>
<feature type="region of interest" description="Disordered" evidence="1">
    <location>
        <begin position="228"/>
        <end position="261"/>
    </location>
</feature>
<evidence type="ECO:0000256" key="2">
    <source>
        <dbReference type="SAM" id="Phobius"/>
    </source>
</evidence>
<gene>
    <name evidence="3" type="ORF">GcM1_218013</name>
</gene>
<proteinExistence type="predicted"/>
<feature type="transmembrane region" description="Helical" evidence="2">
    <location>
        <begin position="538"/>
        <end position="560"/>
    </location>
</feature>
<evidence type="ECO:0000256" key="1">
    <source>
        <dbReference type="SAM" id="MobiDB-lite"/>
    </source>
</evidence>
<feature type="compositionally biased region" description="Low complexity" evidence="1">
    <location>
        <begin position="243"/>
        <end position="261"/>
    </location>
</feature>
<feature type="region of interest" description="Disordered" evidence="1">
    <location>
        <begin position="279"/>
        <end position="334"/>
    </location>
</feature>
<reference evidence="3 4" key="1">
    <citation type="journal article" date="2018" name="BMC Genomics">
        <title>Comparative genome analyses reveal sequence features reflecting distinct modes of host-adaptation between dicot and monocot powdery mildew.</title>
        <authorList>
            <person name="Wu Y."/>
            <person name="Ma X."/>
            <person name="Pan Z."/>
            <person name="Kale S.D."/>
            <person name="Song Y."/>
            <person name="King H."/>
            <person name="Zhang Q."/>
            <person name="Presley C."/>
            <person name="Deng X."/>
            <person name="Wei C.I."/>
            <person name="Xiao S."/>
        </authorList>
    </citation>
    <scope>NUCLEOTIDE SEQUENCE [LARGE SCALE GENOMIC DNA]</scope>
    <source>
        <strain evidence="3">UMSG1</strain>
    </source>
</reference>
<dbReference type="GO" id="GO:0030968">
    <property type="term" value="P:endoplasmic reticulum unfolded protein response"/>
    <property type="evidence" value="ECO:0007669"/>
    <property type="project" value="TreeGrafter"/>
</dbReference>
<dbReference type="Gene3D" id="3.10.20.90">
    <property type="entry name" value="Phosphatidylinositol 3-kinase Catalytic Subunit, Chain A, domain 1"/>
    <property type="match status" value="1"/>
</dbReference>
<name>A0A420ISK8_9PEZI</name>
<dbReference type="InterPro" id="IPR039751">
    <property type="entry name" value="HERPUD1/2"/>
</dbReference>
<feature type="region of interest" description="Disordered" evidence="1">
    <location>
        <begin position="682"/>
        <end position="733"/>
    </location>
</feature>